<gene>
    <name evidence="1" type="ORF">BI350_12575</name>
</gene>
<protein>
    <recommendedName>
        <fullName evidence="3">Flagellar hook-length control protein-like C-terminal domain-containing protein</fullName>
    </recommendedName>
</protein>
<dbReference type="AlphaFoldDB" id="A0A1D8JHX3"/>
<dbReference type="Proteomes" id="UP000185746">
    <property type="component" value="Chromosome"/>
</dbReference>
<evidence type="ECO:0000313" key="2">
    <source>
        <dbReference type="Proteomes" id="UP000185746"/>
    </source>
</evidence>
<dbReference type="KEGG" id="surl:BI350_12575"/>
<dbReference type="RefSeq" id="WP_075528439.1">
    <property type="nucleotide sequence ID" value="NZ_CP017560.1"/>
</dbReference>
<evidence type="ECO:0000313" key="1">
    <source>
        <dbReference type="EMBL" id="AOV08283.1"/>
    </source>
</evidence>
<reference evidence="1 2" key="1">
    <citation type="submission" date="2016-09" db="EMBL/GenBank/DDBJ databases">
        <title>Complete genome sequence of the Lysinibacillus sphaericus LMG 22257, a specie of Bacillus with ureolytic activity that can effectively biodeposit calcium carbonate.</title>
        <authorList>
            <person name="Yan W."/>
        </authorList>
    </citation>
    <scope>NUCLEOTIDE SEQUENCE [LARGE SCALE GENOMIC DNA]</scope>
    <source>
        <strain evidence="1 2">LMG 22257</strain>
    </source>
</reference>
<organism evidence="1 2">
    <name type="scientific">Sporosarcina ureilytica</name>
    <dbReference type="NCBI Taxonomy" id="298596"/>
    <lineage>
        <taxon>Bacteria</taxon>
        <taxon>Bacillati</taxon>
        <taxon>Bacillota</taxon>
        <taxon>Bacilli</taxon>
        <taxon>Bacillales</taxon>
        <taxon>Caryophanaceae</taxon>
        <taxon>Sporosarcina</taxon>
    </lineage>
</organism>
<proteinExistence type="predicted"/>
<name>A0A1D8JHX3_9BACL</name>
<accession>A0A1D8JHX3</accession>
<dbReference type="EMBL" id="CP017560">
    <property type="protein sequence ID" value="AOV08283.1"/>
    <property type="molecule type" value="Genomic_DNA"/>
</dbReference>
<evidence type="ECO:0008006" key="3">
    <source>
        <dbReference type="Google" id="ProtNLM"/>
    </source>
</evidence>
<sequence length="612" mass="67647">MSIPSMNSISAQVTAQNNVNKPLVLNEGQMIHGRIEQLFPGQLAEVRIGEQKMIAKLEVPMRAGDSYYFQVASINPEVQLKIISGPTDSEANPGRQLQNLMQAMQLPRTPEMATLLSFVLENKIPITRENLLQAVHLLQMTPSTNQQGALLSIRKMVELKLPLTESLFQSILGIASKEGLHSVIDTFRATLLKDSSVAPHTRASIIQVLNHIEKPLVHATSHALLGQSLQILADNEQQAELRFSVLQLLKESTILPSQTSLPNLPRTLVTLIAGAAGQDVMIQAGSLSTQLENLVKFISEQPFFSTEQKGKLAAVINQVDHSNGLNKGMQRIANALLQMIGENLSANPIQSANNTSQHILGLFGNEERAVDTGIVDSLLQNAERSNNVGIQKLVQLAETSVSNAIDGKVMKDTVQTIFRSLGFNYEALLLGKEVQSERLLQSLKPQLLTIMNDPNLTNAVREMAEQLVVRMNGTPLTSVEQGVNHQLVMQLPLEFFGKRIDATLQWSGRMKDDKKIDADFARVLFYLNLHSLQETVVDMQVQNRIVTVTVYNEDSTLPEIGQPLQEKLKDGLESVGYQLSGVFFKKITADKKSSKSLKNVTTYDEGRVDFRI</sequence>
<keyword evidence="2" id="KW-1185">Reference proteome</keyword>